<feature type="transmembrane region" description="Helical" evidence="1">
    <location>
        <begin position="148"/>
        <end position="171"/>
    </location>
</feature>
<evidence type="ECO:0000256" key="1">
    <source>
        <dbReference type="SAM" id="Phobius"/>
    </source>
</evidence>
<evidence type="ECO:0000313" key="2">
    <source>
        <dbReference type="EMBL" id="PLP97523.1"/>
    </source>
</evidence>
<reference evidence="2 3" key="1">
    <citation type="submission" date="2017-12" db="EMBL/GenBank/DDBJ databases">
        <title>Genome sequence of the active heterotrophic nitrifier-denitrifier, Cupriavidus pauculus UM1.</title>
        <authorList>
            <person name="Putonti C."/>
            <person name="Castignetti D."/>
        </authorList>
    </citation>
    <scope>NUCLEOTIDE SEQUENCE [LARGE SCALE GENOMIC DNA]</scope>
    <source>
        <strain evidence="2 3">UM1</strain>
    </source>
</reference>
<sequence>MALTAPNLAGIRMWLALARQMGVARLNASRKQYIEAMPPISFPSTDLSLQEARCLALGILATRIGRAEALLVFLVDDWLASPDPSTFETAWNNMLDDHGIANADRWMASMMPSGTKVPRAPALPAPPRAGIETWQKGRLLTWRGYSDIVLCSVTTTLAAIIAGMGVAAWMPDTLTRTAIATVFSMGAAWIADRWLCRTLSRRATSRSRALTEARERLINHCRRTLASVHARFQSWSYHFERCMPLTTINEDAPSSHCEHRACLWKDDLASVLLAEVALGWDGTTAPRSASDACNLLGAGGATSIRGRLKAPGTAWCQPSEEDVENTIRTIEMACMEEMRQSTAQPERSGRFASFINLAMSPFAGLLEVLAGKPRAVARSLFMGSRYLGWNTPEAQWLRHASLLAKGSGLLLIVAPLVATAIDVYVRTRAHRFARANFARARRMRIALRAVIRSTVFTRERQEEPNSRS</sequence>
<keyword evidence="1" id="KW-0472">Membrane</keyword>
<dbReference type="AlphaFoldDB" id="A0A2N5C5N1"/>
<feature type="transmembrane region" description="Helical" evidence="1">
    <location>
        <begin position="351"/>
        <end position="370"/>
    </location>
</feature>
<organism evidence="2 3">
    <name type="scientific">Cupriavidus pauculus</name>
    <dbReference type="NCBI Taxonomy" id="82633"/>
    <lineage>
        <taxon>Bacteria</taxon>
        <taxon>Pseudomonadati</taxon>
        <taxon>Pseudomonadota</taxon>
        <taxon>Betaproteobacteria</taxon>
        <taxon>Burkholderiales</taxon>
        <taxon>Burkholderiaceae</taxon>
        <taxon>Cupriavidus</taxon>
    </lineage>
</organism>
<proteinExistence type="predicted"/>
<keyword evidence="1" id="KW-0812">Transmembrane</keyword>
<dbReference type="Proteomes" id="UP000234341">
    <property type="component" value="Unassembled WGS sequence"/>
</dbReference>
<accession>A0A2N5C5N1</accession>
<gene>
    <name evidence="2" type="ORF">CYJ10_27240</name>
</gene>
<evidence type="ECO:0000313" key="3">
    <source>
        <dbReference type="Proteomes" id="UP000234341"/>
    </source>
</evidence>
<protein>
    <submittedName>
        <fullName evidence="2">Uncharacterized protein</fullName>
    </submittedName>
</protein>
<keyword evidence="1" id="KW-1133">Transmembrane helix</keyword>
<name>A0A2N5C5N1_9BURK</name>
<comment type="caution">
    <text evidence="2">The sequence shown here is derived from an EMBL/GenBank/DDBJ whole genome shotgun (WGS) entry which is preliminary data.</text>
</comment>
<feature type="transmembrane region" description="Helical" evidence="1">
    <location>
        <begin position="406"/>
        <end position="425"/>
    </location>
</feature>
<dbReference type="EMBL" id="PJRP01000017">
    <property type="protein sequence ID" value="PLP97523.1"/>
    <property type="molecule type" value="Genomic_DNA"/>
</dbReference>
<feature type="transmembrane region" description="Helical" evidence="1">
    <location>
        <begin position="177"/>
        <end position="196"/>
    </location>
</feature>